<protein>
    <submittedName>
        <fullName evidence="9">Winged helix DNA-binding domain-containing protein</fullName>
    </submittedName>
</protein>
<dbReference type="SUPFAM" id="SSF46785">
    <property type="entry name" value="Winged helix' DNA-binding domain"/>
    <property type="match status" value="1"/>
</dbReference>
<dbReference type="InterPro" id="IPR036388">
    <property type="entry name" value="WH-like_DNA-bd_sf"/>
</dbReference>
<feature type="compositionally biased region" description="Basic residues" evidence="7">
    <location>
        <begin position="1"/>
        <end position="10"/>
    </location>
</feature>
<dbReference type="EMBL" id="KV784408">
    <property type="protein sequence ID" value="OEU06445.1"/>
    <property type="molecule type" value="Genomic_DNA"/>
</dbReference>
<keyword evidence="4" id="KW-0804">Transcription</keyword>
<dbReference type="FunFam" id="1.10.10.10:FF:000027">
    <property type="entry name" value="Heat shock transcription factor 1"/>
    <property type="match status" value="1"/>
</dbReference>
<evidence type="ECO:0000256" key="5">
    <source>
        <dbReference type="ARBA" id="ARBA00023242"/>
    </source>
</evidence>
<dbReference type="SMART" id="SM00415">
    <property type="entry name" value="HSF"/>
    <property type="match status" value="1"/>
</dbReference>
<evidence type="ECO:0000256" key="2">
    <source>
        <dbReference type="ARBA" id="ARBA00023015"/>
    </source>
</evidence>
<feature type="non-terminal residue" evidence="9">
    <location>
        <position position="212"/>
    </location>
</feature>
<keyword evidence="3 9" id="KW-0238">DNA-binding</keyword>
<dbReference type="OrthoDB" id="60033at2759"/>
<proteinExistence type="inferred from homology"/>
<evidence type="ECO:0000313" key="10">
    <source>
        <dbReference type="Proteomes" id="UP000095751"/>
    </source>
</evidence>
<dbReference type="InterPro" id="IPR036390">
    <property type="entry name" value="WH_DNA-bd_sf"/>
</dbReference>
<evidence type="ECO:0000256" key="6">
    <source>
        <dbReference type="RuleBase" id="RU004020"/>
    </source>
</evidence>
<dbReference type="PANTHER" id="PTHR10015">
    <property type="entry name" value="HEAT SHOCK TRANSCRIPTION FACTOR"/>
    <property type="match status" value="1"/>
</dbReference>
<dbReference type="KEGG" id="fcy:FRACYDRAFT_200749"/>
<keyword evidence="2" id="KW-0805">Transcription regulation</keyword>
<dbReference type="AlphaFoldDB" id="A0A1E7EKJ9"/>
<comment type="similarity">
    <text evidence="6">Belongs to the HSF family.</text>
</comment>
<dbReference type="InParanoid" id="A0A1E7EKJ9"/>
<evidence type="ECO:0000256" key="4">
    <source>
        <dbReference type="ARBA" id="ARBA00023163"/>
    </source>
</evidence>
<dbReference type="Proteomes" id="UP000095751">
    <property type="component" value="Unassembled WGS sequence"/>
</dbReference>
<dbReference type="InterPro" id="IPR000232">
    <property type="entry name" value="HSF_DNA-bd"/>
</dbReference>
<dbReference type="PRINTS" id="PR00056">
    <property type="entry name" value="HSFDOMAIN"/>
</dbReference>
<feature type="compositionally biased region" description="Low complexity" evidence="7">
    <location>
        <begin position="12"/>
        <end position="22"/>
    </location>
</feature>
<evidence type="ECO:0000256" key="1">
    <source>
        <dbReference type="ARBA" id="ARBA00004123"/>
    </source>
</evidence>
<dbReference type="PANTHER" id="PTHR10015:SF206">
    <property type="entry name" value="HSF-TYPE DNA-BINDING DOMAIN-CONTAINING PROTEIN"/>
    <property type="match status" value="1"/>
</dbReference>
<sequence>MVHPTKKQKRGSSSSSSSSSSSIETSYTVKASSSSSSCPTKQHQLPLFLSKTYHMIDRCDPTISTWSIAGDNFVVKDVEKFASEVLPLYFKHSNFSSFARQLNFYGFRKLRSDPILTNDIDPQTSCYVRFYHEKFQKDHPELLQTIKRATKASDQQSKEDVDTLKLEVYKLKNLVTEMEVGMERKISDMTYDYNRRITSLTTECDRLANLVK</sequence>
<dbReference type="GO" id="GO:0043565">
    <property type="term" value="F:sequence-specific DNA binding"/>
    <property type="evidence" value="ECO:0007669"/>
    <property type="project" value="InterPro"/>
</dbReference>
<dbReference type="Gene3D" id="1.10.10.10">
    <property type="entry name" value="Winged helix-like DNA-binding domain superfamily/Winged helix DNA-binding domain"/>
    <property type="match status" value="1"/>
</dbReference>
<evidence type="ECO:0000256" key="3">
    <source>
        <dbReference type="ARBA" id="ARBA00023125"/>
    </source>
</evidence>
<keyword evidence="10" id="KW-1185">Reference proteome</keyword>
<gene>
    <name evidence="9" type="ORF">FRACYDRAFT_200749</name>
</gene>
<evidence type="ECO:0000259" key="8">
    <source>
        <dbReference type="SMART" id="SM00415"/>
    </source>
</evidence>
<dbReference type="GO" id="GO:0005634">
    <property type="term" value="C:nucleus"/>
    <property type="evidence" value="ECO:0007669"/>
    <property type="project" value="UniProtKB-SubCell"/>
</dbReference>
<reference evidence="9 10" key="1">
    <citation type="submission" date="2016-09" db="EMBL/GenBank/DDBJ databases">
        <title>Extensive genetic diversity and differential bi-allelic expression allows diatom success in the polar Southern Ocean.</title>
        <authorList>
            <consortium name="DOE Joint Genome Institute"/>
            <person name="Mock T."/>
            <person name="Otillar R.P."/>
            <person name="Strauss J."/>
            <person name="Dupont C."/>
            <person name="Frickenhaus S."/>
            <person name="Maumus F."/>
            <person name="Mcmullan M."/>
            <person name="Sanges R."/>
            <person name="Schmutz J."/>
            <person name="Toseland A."/>
            <person name="Valas R."/>
            <person name="Veluchamy A."/>
            <person name="Ward B.J."/>
            <person name="Allen A."/>
            <person name="Barry K."/>
            <person name="Falciatore A."/>
            <person name="Ferrante M."/>
            <person name="Fortunato A.E."/>
            <person name="Gloeckner G."/>
            <person name="Gruber A."/>
            <person name="Hipkin R."/>
            <person name="Janech M."/>
            <person name="Kroth P."/>
            <person name="Leese F."/>
            <person name="Lindquist E."/>
            <person name="Lyon B.R."/>
            <person name="Martin J."/>
            <person name="Mayer C."/>
            <person name="Parker M."/>
            <person name="Quesneville H."/>
            <person name="Raymond J."/>
            <person name="Uhlig C."/>
            <person name="Valentin K.U."/>
            <person name="Worden A.Z."/>
            <person name="Armbrust E.V."/>
            <person name="Bowler C."/>
            <person name="Green B."/>
            <person name="Moulton V."/>
            <person name="Van Oosterhout C."/>
            <person name="Grigoriev I."/>
        </authorList>
    </citation>
    <scope>NUCLEOTIDE SEQUENCE [LARGE SCALE GENOMIC DNA]</scope>
    <source>
        <strain evidence="9 10">CCMP1102</strain>
    </source>
</reference>
<name>A0A1E7EKJ9_9STRA</name>
<feature type="region of interest" description="Disordered" evidence="7">
    <location>
        <begin position="1"/>
        <end position="23"/>
    </location>
</feature>
<accession>A0A1E7EKJ9</accession>
<dbReference type="GO" id="GO:0003700">
    <property type="term" value="F:DNA-binding transcription factor activity"/>
    <property type="evidence" value="ECO:0007669"/>
    <property type="project" value="InterPro"/>
</dbReference>
<organism evidence="9 10">
    <name type="scientific">Fragilariopsis cylindrus CCMP1102</name>
    <dbReference type="NCBI Taxonomy" id="635003"/>
    <lineage>
        <taxon>Eukaryota</taxon>
        <taxon>Sar</taxon>
        <taxon>Stramenopiles</taxon>
        <taxon>Ochrophyta</taxon>
        <taxon>Bacillariophyta</taxon>
        <taxon>Bacillariophyceae</taxon>
        <taxon>Bacillariophycidae</taxon>
        <taxon>Bacillariales</taxon>
        <taxon>Bacillariaceae</taxon>
        <taxon>Fragilariopsis</taxon>
    </lineage>
</organism>
<evidence type="ECO:0000256" key="7">
    <source>
        <dbReference type="SAM" id="MobiDB-lite"/>
    </source>
</evidence>
<feature type="domain" description="HSF-type DNA-binding" evidence="8">
    <location>
        <begin position="44"/>
        <end position="149"/>
    </location>
</feature>
<keyword evidence="5" id="KW-0539">Nucleus</keyword>
<comment type="subcellular location">
    <subcellularLocation>
        <location evidence="1">Nucleus</location>
    </subcellularLocation>
</comment>
<dbReference type="Pfam" id="PF00447">
    <property type="entry name" value="HSF_DNA-bind"/>
    <property type="match status" value="1"/>
</dbReference>
<evidence type="ECO:0000313" key="9">
    <source>
        <dbReference type="EMBL" id="OEU06445.1"/>
    </source>
</evidence>